<feature type="binding site" evidence="5">
    <location>
        <position position="72"/>
    </location>
    <ligand>
        <name>Mg(2+)</name>
        <dbReference type="ChEBI" id="CHEBI:18420"/>
        <label>1</label>
        <note>catalytic</note>
    </ligand>
</feature>
<gene>
    <name evidence="6" type="ORF">AA2016_1634</name>
    <name evidence="7" type="ORF">FHS67_002821</name>
</gene>
<keyword evidence="3 7" id="KW-0378">Hydrolase</keyword>
<dbReference type="PANTHER" id="PTHR20854:SF4">
    <property type="entry name" value="INOSITOL-1-MONOPHOSPHATASE-RELATED"/>
    <property type="match status" value="1"/>
</dbReference>
<dbReference type="Gene3D" id="3.30.540.10">
    <property type="entry name" value="Fructose-1,6-Bisphosphatase, subunit A, domain 1"/>
    <property type="match status" value="1"/>
</dbReference>
<dbReference type="GO" id="GO:0046854">
    <property type="term" value="P:phosphatidylinositol phosphate biosynthetic process"/>
    <property type="evidence" value="ECO:0007669"/>
    <property type="project" value="InterPro"/>
</dbReference>
<dbReference type="EMBL" id="CP015005">
    <property type="protein sequence ID" value="AMS40566.1"/>
    <property type="molecule type" value="Genomic_DNA"/>
</dbReference>
<dbReference type="Pfam" id="PF00459">
    <property type="entry name" value="Inositol_P"/>
    <property type="match status" value="1"/>
</dbReference>
<dbReference type="InterPro" id="IPR000760">
    <property type="entry name" value="Inositol_monophosphatase-like"/>
</dbReference>
<protein>
    <submittedName>
        <fullName evidence="7">Myo-inositol-1(Or 4)-monophosphatase</fullName>
        <ecNumber evidence="7">3.1.3.25</ecNumber>
    </submittedName>
</protein>
<keyword evidence="4 5" id="KW-0460">Magnesium</keyword>
<dbReference type="PRINTS" id="PR00377">
    <property type="entry name" value="IMPHPHTASES"/>
</dbReference>
<organism evidence="6 8">
    <name type="scientific">Aminobacter aminovorans</name>
    <name type="common">Chelatobacter heintzii</name>
    <dbReference type="NCBI Taxonomy" id="83263"/>
    <lineage>
        <taxon>Bacteria</taxon>
        <taxon>Pseudomonadati</taxon>
        <taxon>Pseudomonadota</taxon>
        <taxon>Alphaproteobacteria</taxon>
        <taxon>Hyphomicrobiales</taxon>
        <taxon>Phyllobacteriaceae</taxon>
        <taxon>Aminobacter</taxon>
    </lineage>
</organism>
<dbReference type="PROSITE" id="PS00630">
    <property type="entry name" value="IMP_2"/>
    <property type="match status" value="1"/>
</dbReference>
<evidence type="ECO:0000313" key="8">
    <source>
        <dbReference type="Proteomes" id="UP000075755"/>
    </source>
</evidence>
<dbReference type="GO" id="GO:0008934">
    <property type="term" value="F:inositol monophosphate 1-phosphatase activity"/>
    <property type="evidence" value="ECO:0007669"/>
    <property type="project" value="TreeGrafter"/>
</dbReference>
<feature type="binding site" evidence="5">
    <location>
        <position position="217"/>
    </location>
    <ligand>
        <name>Mg(2+)</name>
        <dbReference type="ChEBI" id="CHEBI:18420"/>
        <label>1</label>
        <note>catalytic</note>
    </ligand>
</feature>
<sequence>MTSIEESKRLRTVAEQAAQLMREPLLAAFRSNMDVDYKVDLHDVVTRHDREAEVAIRAFILAEVPGSVVIGEEAGESGAGRVRWYVDPIDGTSNFARGFAFWCVSVGVAIEGQVVAGAVYDPVAGNLFSADLTGAWLNGEPLRSCAISDERQATLITGYPVARDFRLDGQEQTLSNFGELVETFSTLRRPGSGALSLCHVAAGWVDASAGFGSNPWDVAAAVLILRQAGGSYYPLTLGKVDAGVPDFMCPGYVALGEGADYPTLMRVASGISAGREAARAVRPKLSVAGGSP</sequence>
<dbReference type="KEGG" id="aak:AA2016_1634"/>
<proteinExistence type="inferred from homology"/>
<dbReference type="InterPro" id="IPR020583">
    <property type="entry name" value="Inositol_monoP_metal-BS"/>
</dbReference>
<keyword evidence="9" id="KW-1185">Reference proteome</keyword>
<dbReference type="EC" id="3.1.3.25" evidence="7"/>
<evidence type="ECO:0000313" key="7">
    <source>
        <dbReference type="EMBL" id="MBB3706499.1"/>
    </source>
</evidence>
<reference evidence="7 9" key="2">
    <citation type="submission" date="2020-08" db="EMBL/GenBank/DDBJ databases">
        <title>Genomic Encyclopedia of Type Strains, Phase IV (KMG-IV): sequencing the most valuable type-strain genomes for metagenomic binning, comparative biology and taxonomic classification.</title>
        <authorList>
            <person name="Goeker M."/>
        </authorList>
    </citation>
    <scope>NUCLEOTIDE SEQUENCE [LARGE SCALE GENOMIC DNA]</scope>
    <source>
        <strain evidence="7 9">DSM 10368</strain>
    </source>
</reference>
<dbReference type="RefSeq" id="WP_067957381.1">
    <property type="nucleotide sequence ID" value="NZ_CP015005.1"/>
</dbReference>
<evidence type="ECO:0000313" key="9">
    <source>
        <dbReference type="Proteomes" id="UP000577697"/>
    </source>
</evidence>
<dbReference type="Proteomes" id="UP000577697">
    <property type="component" value="Unassembled WGS sequence"/>
</dbReference>
<evidence type="ECO:0000256" key="3">
    <source>
        <dbReference type="ARBA" id="ARBA00022801"/>
    </source>
</evidence>
<dbReference type="EMBL" id="JACICB010000009">
    <property type="protein sequence ID" value="MBB3706499.1"/>
    <property type="molecule type" value="Genomic_DNA"/>
</dbReference>
<dbReference type="InterPro" id="IPR020550">
    <property type="entry name" value="Inositol_monophosphatase_CS"/>
</dbReference>
<evidence type="ECO:0000256" key="5">
    <source>
        <dbReference type="PIRSR" id="PIRSR600760-2"/>
    </source>
</evidence>
<dbReference type="Proteomes" id="UP000075755">
    <property type="component" value="Chromosome"/>
</dbReference>
<feature type="binding site" evidence="5">
    <location>
        <position position="89"/>
    </location>
    <ligand>
        <name>Mg(2+)</name>
        <dbReference type="ChEBI" id="CHEBI:18420"/>
        <label>1</label>
        <note>catalytic</note>
    </ligand>
</feature>
<evidence type="ECO:0000256" key="1">
    <source>
        <dbReference type="ARBA" id="ARBA00009759"/>
    </source>
</evidence>
<dbReference type="GO" id="GO:0046872">
    <property type="term" value="F:metal ion binding"/>
    <property type="evidence" value="ECO:0007669"/>
    <property type="project" value="UniProtKB-KW"/>
</dbReference>
<comment type="cofactor">
    <cofactor evidence="5">
        <name>Mg(2+)</name>
        <dbReference type="ChEBI" id="CHEBI:18420"/>
    </cofactor>
</comment>
<reference evidence="6 8" key="1">
    <citation type="submission" date="2016-03" db="EMBL/GenBank/DDBJ databases">
        <title>Complete genome of Aminobacter aminovorans KCTC 2477.</title>
        <authorList>
            <person name="Kim K.M."/>
        </authorList>
    </citation>
    <scope>NUCLEOTIDE SEQUENCE [LARGE SCALE GENOMIC DNA]</scope>
    <source>
        <strain evidence="6 8">KCTC 2477</strain>
    </source>
</reference>
<accession>A0AAC8YN92</accession>
<dbReference type="GO" id="GO:0007165">
    <property type="term" value="P:signal transduction"/>
    <property type="evidence" value="ECO:0007669"/>
    <property type="project" value="TreeGrafter"/>
</dbReference>
<feature type="binding site" evidence="5">
    <location>
        <position position="90"/>
    </location>
    <ligand>
        <name>Mg(2+)</name>
        <dbReference type="ChEBI" id="CHEBI:18420"/>
        <label>2</label>
    </ligand>
</feature>
<dbReference type="PROSITE" id="PS00629">
    <property type="entry name" value="IMP_1"/>
    <property type="match status" value="1"/>
</dbReference>
<name>A0AAC8YN92_AMIAI</name>
<dbReference type="PANTHER" id="PTHR20854">
    <property type="entry name" value="INOSITOL MONOPHOSPHATASE"/>
    <property type="match status" value="1"/>
</dbReference>
<evidence type="ECO:0000313" key="6">
    <source>
        <dbReference type="EMBL" id="AMS40566.1"/>
    </source>
</evidence>
<keyword evidence="2 5" id="KW-0479">Metal-binding</keyword>
<feature type="binding site" evidence="5">
    <location>
        <position position="87"/>
    </location>
    <ligand>
        <name>Mg(2+)</name>
        <dbReference type="ChEBI" id="CHEBI:18420"/>
        <label>1</label>
        <note>catalytic</note>
    </ligand>
</feature>
<dbReference type="AlphaFoldDB" id="A0AAC8YN92"/>
<evidence type="ECO:0000256" key="4">
    <source>
        <dbReference type="ARBA" id="ARBA00022842"/>
    </source>
</evidence>
<comment type="similarity">
    <text evidence="1">Belongs to the inositol monophosphatase superfamily.</text>
</comment>
<dbReference type="Gene3D" id="3.40.190.80">
    <property type="match status" value="1"/>
</dbReference>
<evidence type="ECO:0000256" key="2">
    <source>
        <dbReference type="ARBA" id="ARBA00022723"/>
    </source>
</evidence>
<dbReference type="GO" id="GO:0006020">
    <property type="term" value="P:inositol metabolic process"/>
    <property type="evidence" value="ECO:0007669"/>
    <property type="project" value="TreeGrafter"/>
</dbReference>
<dbReference type="SUPFAM" id="SSF56655">
    <property type="entry name" value="Carbohydrate phosphatase"/>
    <property type="match status" value="1"/>
</dbReference>